<evidence type="ECO:0000313" key="2">
    <source>
        <dbReference type="Proteomes" id="UP000198740"/>
    </source>
</evidence>
<reference evidence="1 2" key="1">
    <citation type="submission" date="2016-10" db="EMBL/GenBank/DDBJ databases">
        <authorList>
            <person name="Varghese N."/>
            <person name="Submissions S."/>
        </authorList>
    </citation>
    <scope>NUCLEOTIDE SEQUENCE [LARGE SCALE GENOMIC DNA]</scope>
    <source>
        <strain evidence="1 2">BS2976</strain>
    </source>
</reference>
<dbReference type="Proteomes" id="UP000198740">
    <property type="component" value="Unassembled WGS sequence"/>
</dbReference>
<organism evidence="1 2">
    <name type="scientific">Pseudomonas grimontii</name>
    <dbReference type="NCBI Taxonomy" id="129847"/>
    <lineage>
        <taxon>Bacteria</taxon>
        <taxon>Pseudomonadati</taxon>
        <taxon>Pseudomonadota</taxon>
        <taxon>Gammaproteobacteria</taxon>
        <taxon>Pseudomonadales</taxon>
        <taxon>Pseudomonadaceae</taxon>
        <taxon>Pseudomonas</taxon>
    </lineage>
</organism>
<keyword evidence="2" id="KW-1185">Reference proteome</keyword>
<proteinExistence type="predicted"/>
<comment type="caution">
    <text evidence="1">The sequence shown here is derived from an EMBL/GenBank/DDBJ whole genome shotgun (WGS) entry which is preliminary data.</text>
</comment>
<name>A0ABY0TS80_9PSED</name>
<protein>
    <submittedName>
        <fullName evidence="1">Uncharacterized protein</fullName>
    </submittedName>
</protein>
<gene>
    <name evidence="1" type="ORF">SAMN04490186_3227</name>
</gene>
<evidence type="ECO:0000313" key="1">
    <source>
        <dbReference type="EMBL" id="SDR07591.1"/>
    </source>
</evidence>
<dbReference type="EMBL" id="FNKM01000002">
    <property type="protein sequence ID" value="SDR07591.1"/>
    <property type="molecule type" value="Genomic_DNA"/>
</dbReference>
<accession>A0ABY0TS80</accession>
<sequence length="62" mass="7289">MSQQLRWSASLIKRLSVRLIFKPDIYPPKSIVVWKLRVQPLALMIAKQVSPPLLERQGFYPR</sequence>